<feature type="transmembrane region" description="Helical" evidence="6">
    <location>
        <begin position="425"/>
        <end position="444"/>
    </location>
</feature>
<proteinExistence type="predicted"/>
<dbReference type="PANTHER" id="PTHR30287">
    <property type="entry name" value="MEMBRANE COMPONENT OF PREDICTED ABC SUPERFAMILY METABOLITE UPTAKE TRANSPORTER"/>
    <property type="match status" value="1"/>
</dbReference>
<evidence type="ECO:0000256" key="5">
    <source>
        <dbReference type="ARBA" id="ARBA00023136"/>
    </source>
</evidence>
<keyword evidence="9" id="KW-1185">Reference proteome</keyword>
<evidence type="ECO:0000256" key="2">
    <source>
        <dbReference type="ARBA" id="ARBA00022475"/>
    </source>
</evidence>
<dbReference type="AlphaFoldDB" id="A0A919YLE5"/>
<dbReference type="EMBL" id="BOSE01000001">
    <property type="protein sequence ID" value="GIP15355.1"/>
    <property type="molecule type" value="Genomic_DNA"/>
</dbReference>
<keyword evidence="4 6" id="KW-1133">Transmembrane helix</keyword>
<feature type="domain" description="ABC3 transporter permease C-terminal" evidence="7">
    <location>
        <begin position="259"/>
        <end position="366"/>
    </location>
</feature>
<dbReference type="RefSeq" id="WP_213513573.1">
    <property type="nucleotide sequence ID" value="NZ_BOSE01000001.1"/>
</dbReference>
<feature type="transmembrane region" description="Helical" evidence="6">
    <location>
        <begin position="350"/>
        <end position="370"/>
    </location>
</feature>
<evidence type="ECO:0000313" key="9">
    <source>
        <dbReference type="Proteomes" id="UP000683139"/>
    </source>
</evidence>
<dbReference type="Pfam" id="PF02687">
    <property type="entry name" value="FtsX"/>
    <property type="match status" value="2"/>
</dbReference>
<feature type="domain" description="ABC3 transporter permease C-terminal" evidence="7">
    <location>
        <begin position="650"/>
        <end position="770"/>
    </location>
</feature>
<evidence type="ECO:0000256" key="1">
    <source>
        <dbReference type="ARBA" id="ARBA00004651"/>
    </source>
</evidence>
<accession>A0A919YLE5</accession>
<protein>
    <submittedName>
        <fullName evidence="8">ABC transporter permease</fullName>
    </submittedName>
</protein>
<feature type="transmembrane region" description="Helical" evidence="6">
    <location>
        <begin position="743"/>
        <end position="764"/>
    </location>
</feature>
<evidence type="ECO:0000256" key="6">
    <source>
        <dbReference type="SAM" id="Phobius"/>
    </source>
</evidence>
<evidence type="ECO:0000256" key="4">
    <source>
        <dbReference type="ARBA" id="ARBA00022989"/>
    </source>
</evidence>
<evidence type="ECO:0000259" key="7">
    <source>
        <dbReference type="Pfam" id="PF02687"/>
    </source>
</evidence>
<keyword evidence="2" id="KW-1003">Cell membrane</keyword>
<dbReference type="GO" id="GO:0005886">
    <property type="term" value="C:plasma membrane"/>
    <property type="evidence" value="ECO:0007669"/>
    <property type="project" value="UniProtKB-SubCell"/>
</dbReference>
<keyword evidence="3 6" id="KW-0812">Transmembrane</keyword>
<feature type="transmembrane region" description="Helical" evidence="6">
    <location>
        <begin position="308"/>
        <end position="330"/>
    </location>
</feature>
<comment type="caution">
    <text evidence="8">The sequence shown here is derived from an EMBL/GenBank/DDBJ whole genome shotgun (WGS) entry which is preliminary data.</text>
</comment>
<feature type="transmembrane region" description="Helical" evidence="6">
    <location>
        <begin position="252"/>
        <end position="272"/>
    </location>
</feature>
<reference evidence="8" key="1">
    <citation type="submission" date="2021-03" db="EMBL/GenBank/DDBJ databases">
        <title>Antimicrobial resistance genes in bacteria isolated from Japanese honey, and their potential for conferring macrolide and lincosamide resistance in the American foulbrood pathogen Paenibacillus larvae.</title>
        <authorList>
            <person name="Okamoto M."/>
            <person name="Kumagai M."/>
            <person name="Kanamori H."/>
            <person name="Takamatsu D."/>
        </authorList>
    </citation>
    <scope>NUCLEOTIDE SEQUENCE</scope>
    <source>
        <strain evidence="8">J40TS1</strain>
    </source>
</reference>
<comment type="subcellular location">
    <subcellularLocation>
        <location evidence="1">Cell membrane</location>
        <topology evidence="1">Multi-pass membrane protein</topology>
    </subcellularLocation>
</comment>
<gene>
    <name evidence="8" type="ORF">J40TS1_09970</name>
</gene>
<organism evidence="8 9">
    <name type="scientific">Paenibacillus montaniterrae</name>
    <dbReference type="NCBI Taxonomy" id="429341"/>
    <lineage>
        <taxon>Bacteria</taxon>
        <taxon>Bacillati</taxon>
        <taxon>Bacillota</taxon>
        <taxon>Bacilli</taxon>
        <taxon>Bacillales</taxon>
        <taxon>Paenibacillaceae</taxon>
        <taxon>Paenibacillus</taxon>
    </lineage>
</organism>
<dbReference type="PANTHER" id="PTHR30287:SF2">
    <property type="entry name" value="BLL1001 PROTEIN"/>
    <property type="match status" value="1"/>
</dbReference>
<feature type="transmembrane region" description="Helical" evidence="6">
    <location>
        <begin position="646"/>
        <end position="672"/>
    </location>
</feature>
<sequence length="777" mass="86481">MLTSMLKKDMLRKKSITATLFIFIFLASVLMASGAKMIVELTQSIQHLFTEAKAPHAVQMHAGALNEAEIEQWARDNELVEHLQIVEMLNVDGSQLFLQEESEKASVMDISFVTQSEQFDYLLNLQSELVQVGEGSIAVPVYYKSQYGLEIGDQVKFDTGRYSATYTISDFVRDAQMNPALVHSKRFVISEQDFEKLTRVIQEREYLIEFRLHDFSMLKAFTTQFQNSALPQQGPFVDYSLFQLLNGLGDGIIAAVIILISIILNLIAILCIRFTMLATMEEDYREIGVMKAIGMTPSMIKRLYMSKYVALALTAAIAGYAASFAVYRLFTQNIALYMGTAPQTALHALVPLVAIALIFGMIVLFSYMVLRRFDRISAVEAIRSGSTGEAGRSKLKMSIHKNKSLSVPLLLAVQDGWQRMKLFRLLFFVFAISAFIVIVPVNFYNTMNSPSFISYMGIGNSDIRIDLRHTSDIKERYAQLLQTVEQDAAVQSHAALVTSQFKIANDEGSYDNLSVETGDLDVFPLEYMEGRAPQTMQEIALSYTNSSELGKSIGDSVVLQVEGQDQSFTISGIYQDITNGGRTAKARFAANEDNILWYVVSLDVRDHSQLDSIMKQYEEQFAPAKVTNLEGYLEQTLGNTVERLQLLVVVGIVIAVFLSLLITALFMKMLIAKDTSEIAILRSIGFSLSNVRVKYLSLMLMILLLAVVIGTICSNTFGEALVGMVMASFGASNIRFVIDPMQAYVWSPLLLFAVVSLTALGSLASIRKTSISRSIAE</sequence>
<evidence type="ECO:0000313" key="8">
    <source>
        <dbReference type="EMBL" id="GIP15355.1"/>
    </source>
</evidence>
<dbReference type="Proteomes" id="UP000683139">
    <property type="component" value="Unassembled WGS sequence"/>
</dbReference>
<name>A0A919YLE5_9BACL</name>
<keyword evidence="5 6" id="KW-0472">Membrane</keyword>
<dbReference type="InterPro" id="IPR003838">
    <property type="entry name" value="ABC3_permease_C"/>
</dbReference>
<evidence type="ECO:0000256" key="3">
    <source>
        <dbReference type="ARBA" id="ARBA00022692"/>
    </source>
</evidence>
<feature type="transmembrane region" description="Helical" evidence="6">
    <location>
        <begin position="693"/>
        <end position="717"/>
    </location>
</feature>
<dbReference type="InterPro" id="IPR038766">
    <property type="entry name" value="Membrane_comp_ABC_pdt"/>
</dbReference>